<name>A0AAV3PVL2_LITER</name>
<dbReference type="GO" id="GO:0000145">
    <property type="term" value="C:exocyst"/>
    <property type="evidence" value="ECO:0007669"/>
    <property type="project" value="InterPro"/>
</dbReference>
<dbReference type="InterPro" id="IPR016159">
    <property type="entry name" value="Cullin_repeat-like_dom_sf"/>
</dbReference>
<evidence type="ECO:0000313" key="6">
    <source>
        <dbReference type="EMBL" id="GAA0155295.1"/>
    </source>
</evidence>
<keyword evidence="3" id="KW-0653">Protein transport</keyword>
<dbReference type="AlphaFoldDB" id="A0AAV3PVL2"/>
<keyword evidence="7" id="KW-1185">Reference proteome</keyword>
<feature type="compositionally biased region" description="Low complexity" evidence="4">
    <location>
        <begin position="7"/>
        <end position="22"/>
    </location>
</feature>
<dbReference type="EMBL" id="BAABME010002588">
    <property type="protein sequence ID" value="GAA0155295.1"/>
    <property type="molecule type" value="Genomic_DNA"/>
</dbReference>
<evidence type="ECO:0000313" key="7">
    <source>
        <dbReference type="Proteomes" id="UP001454036"/>
    </source>
</evidence>
<feature type="region of interest" description="Disordered" evidence="4">
    <location>
        <begin position="1"/>
        <end position="23"/>
    </location>
</feature>
<feature type="domain" description="Exocyst complex subunit Exo70 C-terminal" evidence="5">
    <location>
        <begin position="234"/>
        <end position="604"/>
    </location>
</feature>
<dbReference type="Pfam" id="PF03081">
    <property type="entry name" value="Exo70_C"/>
    <property type="match status" value="1"/>
</dbReference>
<dbReference type="InterPro" id="IPR004140">
    <property type="entry name" value="Exo70"/>
</dbReference>
<gene>
    <name evidence="6" type="ORF">LIER_13056</name>
</gene>
<dbReference type="SUPFAM" id="SSF74788">
    <property type="entry name" value="Cullin repeat-like"/>
    <property type="match status" value="1"/>
</dbReference>
<organism evidence="6 7">
    <name type="scientific">Lithospermum erythrorhizon</name>
    <name type="common">Purple gromwell</name>
    <name type="synonym">Lithospermum officinale var. erythrorhizon</name>
    <dbReference type="NCBI Taxonomy" id="34254"/>
    <lineage>
        <taxon>Eukaryota</taxon>
        <taxon>Viridiplantae</taxon>
        <taxon>Streptophyta</taxon>
        <taxon>Embryophyta</taxon>
        <taxon>Tracheophyta</taxon>
        <taxon>Spermatophyta</taxon>
        <taxon>Magnoliopsida</taxon>
        <taxon>eudicotyledons</taxon>
        <taxon>Gunneridae</taxon>
        <taxon>Pentapetalae</taxon>
        <taxon>asterids</taxon>
        <taxon>lamiids</taxon>
        <taxon>Boraginales</taxon>
        <taxon>Boraginaceae</taxon>
        <taxon>Boraginoideae</taxon>
        <taxon>Lithospermeae</taxon>
        <taxon>Lithospermum</taxon>
    </lineage>
</organism>
<proteinExistence type="inferred from homology"/>
<evidence type="ECO:0000256" key="2">
    <source>
        <dbReference type="ARBA" id="ARBA00022448"/>
    </source>
</evidence>
<reference evidence="6 7" key="1">
    <citation type="submission" date="2024-01" db="EMBL/GenBank/DDBJ databases">
        <title>The complete chloroplast genome sequence of Lithospermum erythrorhizon: insights into the phylogenetic relationship among Boraginaceae species and the maternal lineages of purple gromwells.</title>
        <authorList>
            <person name="Okada T."/>
            <person name="Watanabe K."/>
        </authorList>
    </citation>
    <scope>NUCLEOTIDE SEQUENCE [LARGE SCALE GENOMIC DNA]</scope>
</reference>
<protein>
    <recommendedName>
        <fullName evidence="3">Exocyst subunit Exo70 family protein</fullName>
    </recommendedName>
</protein>
<evidence type="ECO:0000256" key="3">
    <source>
        <dbReference type="RuleBase" id="RU365026"/>
    </source>
</evidence>
<dbReference type="PANTHER" id="PTHR12542">
    <property type="entry name" value="EXOCYST COMPLEX PROTEIN EXO70"/>
    <property type="match status" value="1"/>
</dbReference>
<dbReference type="Proteomes" id="UP001454036">
    <property type="component" value="Unassembled WGS sequence"/>
</dbReference>
<dbReference type="Pfam" id="PF20669">
    <property type="entry name" value="Exo70_N"/>
    <property type="match status" value="1"/>
</dbReference>
<keyword evidence="3" id="KW-0268">Exocytosis</keyword>
<comment type="function">
    <text evidence="3">Component of the exocyst complex.</text>
</comment>
<dbReference type="GO" id="GO:0006887">
    <property type="term" value="P:exocytosis"/>
    <property type="evidence" value="ECO:0007669"/>
    <property type="project" value="UniProtKB-KW"/>
</dbReference>
<comment type="caution">
    <text evidence="6">The sequence shown here is derived from an EMBL/GenBank/DDBJ whole genome shotgun (WGS) entry which is preliminary data.</text>
</comment>
<dbReference type="GO" id="GO:0015031">
    <property type="term" value="P:protein transport"/>
    <property type="evidence" value="ECO:0007669"/>
    <property type="project" value="UniProtKB-KW"/>
</dbReference>
<accession>A0AAV3PVL2</accession>
<evidence type="ECO:0000256" key="4">
    <source>
        <dbReference type="SAM" id="MobiDB-lite"/>
    </source>
</evidence>
<comment type="similarity">
    <text evidence="1 3">Belongs to the EXO70 family.</text>
</comment>
<sequence length="620" mass="71213">MRTRLFSTPTCSERTSTSSSSSRYRAQKTFSEQLMAENMENAETIITKWGFQGCENYTKFSSMFREYPEEAKKLLKAIQEVQKTMYYLVKDDPSSKQLIRVQYLMEISMRRLEKEFHFMLSRNRNILDLEAISNQSSSISSSRTSICDDVESAYNNGDTEEENKVSNASIMDDLKTIAECMIASGYGKECINIYKLVRKSILDESLYNLGVLERKTSPSKIQKLHWDTLELRIKNWLRCIKITMKDIFLEERILCDHVFSFSEKISESCFVDVARDRALTLLSFPKLITNYKKLSAEKMFCVLDMYEAIPTLQTEIEVIFAFDSCSVVRSQSVKSLVALREAVRTMWSGFESAIQKDNSKAVPGGGIHPLTRYVMNYLVFLGDYSGSLEDIVADWPLVVKSPLRETYIPAHTSPSSSVHDTDEGGQGSVLAKRVAWLIFLILCKLDAKAALYKDVSLAYLFLANNLNYVVEKIRKSNLGTILGSEWIFNNEAKVKQYTSNYERIGWYKVITSFPEHAINEMTQESVMDCFRKFNSGFEEVYRIQSSWVIPDHKLKEQVKLSLARKIIPAYREFYDTYRGTFRTKLGEVPIIRFSPEDLESYLSDLFHGDGVFSGSTKLPH</sequence>
<evidence type="ECO:0000256" key="1">
    <source>
        <dbReference type="ARBA" id="ARBA00006756"/>
    </source>
</evidence>
<dbReference type="InterPro" id="IPR046364">
    <property type="entry name" value="Exo70_C"/>
</dbReference>
<dbReference type="PANTHER" id="PTHR12542:SF17">
    <property type="entry name" value="EXOCYST SUBUNIT EXO70 FAMILY PROTEIN"/>
    <property type="match status" value="1"/>
</dbReference>
<keyword evidence="2 3" id="KW-0813">Transport</keyword>
<evidence type="ECO:0000259" key="5">
    <source>
        <dbReference type="Pfam" id="PF03081"/>
    </source>
</evidence>
<dbReference type="GO" id="GO:0005546">
    <property type="term" value="F:phosphatidylinositol-4,5-bisphosphate binding"/>
    <property type="evidence" value="ECO:0007669"/>
    <property type="project" value="InterPro"/>
</dbReference>
<dbReference type="Gene3D" id="1.20.1280.170">
    <property type="entry name" value="Exocyst complex component Exo70"/>
    <property type="match status" value="1"/>
</dbReference>